<evidence type="ECO:0000256" key="2">
    <source>
        <dbReference type="ARBA" id="ARBA00022617"/>
    </source>
</evidence>
<dbReference type="InterPro" id="IPR036909">
    <property type="entry name" value="Cyt_c-like_dom_sf"/>
</dbReference>
<comment type="caution">
    <text evidence="10">The sequence shown here is derived from an EMBL/GenBank/DDBJ whole genome shotgun (WGS) entry which is preliminary data.</text>
</comment>
<dbReference type="PROSITE" id="PS51257">
    <property type="entry name" value="PROKAR_LIPOPROTEIN"/>
    <property type="match status" value="1"/>
</dbReference>
<evidence type="ECO:0000256" key="7">
    <source>
        <dbReference type="SAM" id="MobiDB-lite"/>
    </source>
</evidence>
<proteinExistence type="predicted"/>
<dbReference type="GO" id="GO:0009055">
    <property type="term" value="F:electron transfer activity"/>
    <property type="evidence" value="ECO:0007669"/>
    <property type="project" value="InterPro"/>
</dbReference>
<gene>
    <name evidence="10" type="ORF">BWK73_06325</name>
</gene>
<evidence type="ECO:0000313" key="11">
    <source>
        <dbReference type="Proteomes" id="UP000192491"/>
    </source>
</evidence>
<dbReference type="GO" id="GO:0046872">
    <property type="term" value="F:metal ion binding"/>
    <property type="evidence" value="ECO:0007669"/>
    <property type="project" value="UniProtKB-KW"/>
</dbReference>
<evidence type="ECO:0000313" key="10">
    <source>
        <dbReference type="EMBL" id="OQX15631.1"/>
    </source>
</evidence>
<keyword evidence="4" id="KW-0249">Electron transport</keyword>
<dbReference type="PROSITE" id="PS51007">
    <property type="entry name" value="CYTC"/>
    <property type="match status" value="1"/>
</dbReference>
<name>A0A1Y1QWT6_9GAMM</name>
<evidence type="ECO:0000256" key="5">
    <source>
        <dbReference type="ARBA" id="ARBA00023004"/>
    </source>
</evidence>
<organism evidence="10 11">
    <name type="scientific">Thiothrix lacustris</name>
    <dbReference type="NCBI Taxonomy" id="525917"/>
    <lineage>
        <taxon>Bacteria</taxon>
        <taxon>Pseudomonadati</taxon>
        <taxon>Pseudomonadota</taxon>
        <taxon>Gammaproteobacteria</taxon>
        <taxon>Thiotrichales</taxon>
        <taxon>Thiotrichaceae</taxon>
        <taxon>Thiothrix</taxon>
    </lineage>
</organism>
<dbReference type="GO" id="GO:0020037">
    <property type="term" value="F:heme binding"/>
    <property type="evidence" value="ECO:0007669"/>
    <property type="project" value="InterPro"/>
</dbReference>
<dbReference type="InterPro" id="IPR050597">
    <property type="entry name" value="Cytochrome_c_Oxidase_Subunit"/>
</dbReference>
<dbReference type="Proteomes" id="UP000192491">
    <property type="component" value="Unassembled WGS sequence"/>
</dbReference>
<evidence type="ECO:0000256" key="6">
    <source>
        <dbReference type="PROSITE-ProRule" id="PRU00433"/>
    </source>
</evidence>
<accession>A0A1Y1QWT6</accession>
<keyword evidence="5 6" id="KW-0408">Iron</keyword>
<dbReference type="PANTHER" id="PTHR33751:SF9">
    <property type="entry name" value="CYTOCHROME C4"/>
    <property type="match status" value="1"/>
</dbReference>
<evidence type="ECO:0000259" key="9">
    <source>
        <dbReference type="PROSITE" id="PS51007"/>
    </source>
</evidence>
<keyword evidence="1" id="KW-0813">Transport</keyword>
<keyword evidence="2 6" id="KW-0349">Heme</keyword>
<feature type="region of interest" description="Disordered" evidence="7">
    <location>
        <begin position="27"/>
        <end position="54"/>
    </location>
</feature>
<dbReference type="SUPFAM" id="SSF46626">
    <property type="entry name" value="Cytochrome c"/>
    <property type="match status" value="1"/>
</dbReference>
<feature type="domain" description="Cytochrome c" evidence="9">
    <location>
        <begin position="58"/>
        <end position="135"/>
    </location>
</feature>
<feature type="signal peptide" evidence="8">
    <location>
        <begin position="1"/>
        <end position="21"/>
    </location>
</feature>
<dbReference type="InterPro" id="IPR009056">
    <property type="entry name" value="Cyt_c-like_dom"/>
</dbReference>
<dbReference type="Gene3D" id="1.10.760.10">
    <property type="entry name" value="Cytochrome c-like domain"/>
    <property type="match status" value="1"/>
</dbReference>
<dbReference type="Pfam" id="PF13442">
    <property type="entry name" value="Cytochrome_CBB3"/>
    <property type="match status" value="1"/>
</dbReference>
<reference evidence="10 11" key="1">
    <citation type="submission" date="2017-01" db="EMBL/GenBank/DDBJ databases">
        <title>Novel large sulfur bacteria in the metagenomes of groundwater-fed chemosynthetic microbial mats in the Lake Huron basin.</title>
        <authorList>
            <person name="Sharrar A.M."/>
            <person name="Flood B.E."/>
            <person name="Bailey J.V."/>
            <person name="Jones D.S."/>
            <person name="Biddanda B."/>
            <person name="Ruberg S.A."/>
            <person name="Marcus D.N."/>
            <person name="Dick G.J."/>
        </authorList>
    </citation>
    <scope>NUCLEOTIDE SEQUENCE [LARGE SCALE GENOMIC DNA]</scope>
    <source>
        <strain evidence="10">A8</strain>
    </source>
</reference>
<dbReference type="PANTHER" id="PTHR33751">
    <property type="entry name" value="CBB3-TYPE CYTOCHROME C OXIDASE SUBUNIT FIXP"/>
    <property type="match status" value="1"/>
</dbReference>
<dbReference type="AlphaFoldDB" id="A0A1Y1QWT6"/>
<evidence type="ECO:0000256" key="8">
    <source>
        <dbReference type="SAM" id="SignalP"/>
    </source>
</evidence>
<keyword evidence="8" id="KW-0732">Signal</keyword>
<dbReference type="EMBL" id="MTEJ01000012">
    <property type="protein sequence ID" value="OQX15631.1"/>
    <property type="molecule type" value="Genomic_DNA"/>
</dbReference>
<sequence>MKASINIPLALALGVLLTACGGGTSTTATTSDNASNGTTTTATAGTTTTISGSTAPTITAPNGARLLASQCFQCHGMNGVSASGIESIAGDNAADLVSEMLEMKYSTKVDIMHYQAKGYSEDEIRSMATYIAALPKSGGND</sequence>
<keyword evidence="3 6" id="KW-0479">Metal-binding</keyword>
<evidence type="ECO:0000256" key="3">
    <source>
        <dbReference type="ARBA" id="ARBA00022723"/>
    </source>
</evidence>
<evidence type="ECO:0000256" key="4">
    <source>
        <dbReference type="ARBA" id="ARBA00022982"/>
    </source>
</evidence>
<feature type="chain" id="PRO_5012688649" evidence="8">
    <location>
        <begin position="22"/>
        <end position="141"/>
    </location>
</feature>
<evidence type="ECO:0000256" key="1">
    <source>
        <dbReference type="ARBA" id="ARBA00022448"/>
    </source>
</evidence>
<protein>
    <submittedName>
        <fullName evidence="10">Cytochrome c class I</fullName>
    </submittedName>
</protein>